<feature type="non-terminal residue" evidence="3">
    <location>
        <position position="324"/>
    </location>
</feature>
<evidence type="ECO:0000313" key="3">
    <source>
        <dbReference type="EMBL" id="KAJ7716554.1"/>
    </source>
</evidence>
<evidence type="ECO:0000256" key="2">
    <source>
        <dbReference type="SAM" id="SignalP"/>
    </source>
</evidence>
<keyword evidence="4" id="KW-1185">Reference proteome</keyword>
<reference evidence="3" key="1">
    <citation type="submission" date="2023-03" db="EMBL/GenBank/DDBJ databases">
        <title>Massive genome expansion in bonnet fungi (Mycena s.s.) driven by repeated elements and novel gene families across ecological guilds.</title>
        <authorList>
            <consortium name="Lawrence Berkeley National Laboratory"/>
            <person name="Harder C.B."/>
            <person name="Miyauchi S."/>
            <person name="Viragh M."/>
            <person name="Kuo A."/>
            <person name="Thoen E."/>
            <person name="Andreopoulos B."/>
            <person name="Lu D."/>
            <person name="Skrede I."/>
            <person name="Drula E."/>
            <person name="Henrissat B."/>
            <person name="Morin E."/>
            <person name="Kohler A."/>
            <person name="Barry K."/>
            <person name="LaButti K."/>
            <person name="Morin E."/>
            <person name="Salamov A."/>
            <person name="Lipzen A."/>
            <person name="Mereny Z."/>
            <person name="Hegedus B."/>
            <person name="Baldrian P."/>
            <person name="Stursova M."/>
            <person name="Weitz H."/>
            <person name="Taylor A."/>
            <person name="Grigoriev I.V."/>
            <person name="Nagy L.G."/>
            <person name="Martin F."/>
            <person name="Kauserud H."/>
        </authorList>
    </citation>
    <scope>NUCLEOTIDE SEQUENCE</scope>
    <source>
        <strain evidence="3">CBHHK182m</strain>
    </source>
</reference>
<feature type="region of interest" description="Disordered" evidence="1">
    <location>
        <begin position="52"/>
        <end position="71"/>
    </location>
</feature>
<dbReference type="Proteomes" id="UP001215598">
    <property type="component" value="Unassembled WGS sequence"/>
</dbReference>
<protein>
    <submittedName>
        <fullName evidence="3">Uncharacterized protein</fullName>
    </submittedName>
</protein>
<evidence type="ECO:0000256" key="1">
    <source>
        <dbReference type="SAM" id="MobiDB-lite"/>
    </source>
</evidence>
<dbReference type="EMBL" id="JARKIB010000290">
    <property type="protein sequence ID" value="KAJ7716554.1"/>
    <property type="molecule type" value="Genomic_DNA"/>
</dbReference>
<gene>
    <name evidence="3" type="ORF">B0H16DRAFT_1613627</name>
</gene>
<feature type="compositionally biased region" description="Basic and acidic residues" evidence="1">
    <location>
        <begin position="242"/>
        <end position="254"/>
    </location>
</feature>
<feature type="compositionally biased region" description="Low complexity" evidence="1">
    <location>
        <begin position="99"/>
        <end position="118"/>
    </location>
</feature>
<feature type="compositionally biased region" description="Basic and acidic residues" evidence="1">
    <location>
        <begin position="155"/>
        <end position="166"/>
    </location>
</feature>
<dbReference type="AlphaFoldDB" id="A0AAD7MGK9"/>
<feature type="compositionally biased region" description="Basic and acidic residues" evidence="1">
    <location>
        <begin position="121"/>
        <end position="131"/>
    </location>
</feature>
<name>A0AAD7MGK9_9AGAR</name>
<feature type="compositionally biased region" description="Polar residues" evidence="1">
    <location>
        <begin position="142"/>
        <end position="153"/>
    </location>
</feature>
<sequence>MYSYKLALPLALVWGATAAYAYPAAFHNPESPALVARAEHALPSPSMAMSYPVTNTAGRDPHSLNMPRSFEGSNAKLDQKRQIHNADYHADGPPPSPNPASDSSSPSSPTDSPAASPSEIVPKDKRGESSFKHGPGPVLRPPSNSQETGSNDQGDIEKSSDMRSIDGRTFAAKGTEREQTRQIHNADYSNAPPPSPNPAVGQDSSSPPSPSPSPDASSDTPKAKRAIMPREHSVVPSSLSSRENRIQDHPDDHSSSVTMNGRWIDAFDIVPRQHEWYGRSRRDAEELTNTNNRSFDHKAVRRWTRAEAAKMQEWSKGKFAPSAG</sequence>
<keyword evidence="2" id="KW-0732">Signal</keyword>
<evidence type="ECO:0000313" key="4">
    <source>
        <dbReference type="Proteomes" id="UP001215598"/>
    </source>
</evidence>
<comment type="caution">
    <text evidence="3">The sequence shown here is derived from an EMBL/GenBank/DDBJ whole genome shotgun (WGS) entry which is preliminary data.</text>
</comment>
<accession>A0AAD7MGK9</accession>
<feature type="signal peptide" evidence="2">
    <location>
        <begin position="1"/>
        <end position="21"/>
    </location>
</feature>
<organism evidence="3 4">
    <name type="scientific">Mycena metata</name>
    <dbReference type="NCBI Taxonomy" id="1033252"/>
    <lineage>
        <taxon>Eukaryota</taxon>
        <taxon>Fungi</taxon>
        <taxon>Dikarya</taxon>
        <taxon>Basidiomycota</taxon>
        <taxon>Agaricomycotina</taxon>
        <taxon>Agaricomycetes</taxon>
        <taxon>Agaricomycetidae</taxon>
        <taxon>Agaricales</taxon>
        <taxon>Marasmiineae</taxon>
        <taxon>Mycenaceae</taxon>
        <taxon>Mycena</taxon>
    </lineage>
</organism>
<feature type="region of interest" description="Disordered" evidence="1">
    <location>
        <begin position="86"/>
        <end position="258"/>
    </location>
</feature>
<proteinExistence type="predicted"/>
<feature type="chain" id="PRO_5042260507" evidence="2">
    <location>
        <begin position="22"/>
        <end position="324"/>
    </location>
</feature>